<name>A0A923I5G0_9FIRM</name>
<accession>A0A923I5G0</accession>
<keyword evidence="2" id="KW-1185">Reference proteome</keyword>
<protein>
    <submittedName>
        <fullName evidence="1">Uncharacterized protein</fullName>
    </submittedName>
</protein>
<evidence type="ECO:0000313" key="1">
    <source>
        <dbReference type="EMBL" id="MBC5580653.1"/>
    </source>
</evidence>
<organism evidence="1 2">
    <name type="scientific">Anaerofilum hominis</name>
    <dbReference type="NCBI Taxonomy" id="2763016"/>
    <lineage>
        <taxon>Bacteria</taxon>
        <taxon>Bacillati</taxon>
        <taxon>Bacillota</taxon>
        <taxon>Clostridia</taxon>
        <taxon>Eubacteriales</taxon>
        <taxon>Oscillospiraceae</taxon>
        <taxon>Anaerofilum</taxon>
    </lineage>
</organism>
<dbReference type="RefSeq" id="WP_186886992.1">
    <property type="nucleotide sequence ID" value="NZ_JACONZ010000001.1"/>
</dbReference>
<dbReference type="AlphaFoldDB" id="A0A923I5G0"/>
<dbReference type="Proteomes" id="UP000659630">
    <property type="component" value="Unassembled WGS sequence"/>
</dbReference>
<comment type="caution">
    <text evidence="1">The sequence shown here is derived from an EMBL/GenBank/DDBJ whole genome shotgun (WGS) entry which is preliminary data.</text>
</comment>
<sequence length="72" mass="8043">MLLETLWRQVGCLYLSDLRTEPYNRLARLAAQTLRAGDFAVQEWNDAAEYLLGRGSGGYPSAEAAQRALILK</sequence>
<reference evidence="1" key="1">
    <citation type="submission" date="2020-08" db="EMBL/GenBank/DDBJ databases">
        <title>Genome public.</title>
        <authorList>
            <person name="Liu C."/>
            <person name="Sun Q."/>
        </authorList>
    </citation>
    <scope>NUCLEOTIDE SEQUENCE</scope>
    <source>
        <strain evidence="1">BX8</strain>
    </source>
</reference>
<proteinExistence type="predicted"/>
<dbReference type="EMBL" id="JACONZ010000001">
    <property type="protein sequence ID" value="MBC5580653.1"/>
    <property type="molecule type" value="Genomic_DNA"/>
</dbReference>
<evidence type="ECO:0000313" key="2">
    <source>
        <dbReference type="Proteomes" id="UP000659630"/>
    </source>
</evidence>
<gene>
    <name evidence="1" type="ORF">H8S23_03955</name>
</gene>